<evidence type="ECO:0000256" key="1">
    <source>
        <dbReference type="SAM" id="Coils"/>
    </source>
</evidence>
<dbReference type="InterPro" id="IPR001394">
    <property type="entry name" value="Peptidase_C19_UCH"/>
</dbReference>
<reference evidence="3" key="1">
    <citation type="submission" date="2018-05" db="EMBL/GenBank/DDBJ databases">
        <authorList>
            <person name="Lanie J.A."/>
            <person name="Ng W.-L."/>
            <person name="Kazmierczak K.M."/>
            <person name="Andrzejewski T.M."/>
            <person name="Davidsen T.M."/>
            <person name="Wayne K.J."/>
            <person name="Tettelin H."/>
            <person name="Glass J.I."/>
            <person name="Rusch D."/>
            <person name="Podicherti R."/>
            <person name="Tsui H.-C.T."/>
            <person name="Winkler M.E."/>
        </authorList>
    </citation>
    <scope>NUCLEOTIDE SEQUENCE</scope>
</reference>
<gene>
    <name evidence="3" type="ORF">METZ01_LOCUS1201</name>
</gene>
<feature type="non-terminal residue" evidence="3">
    <location>
        <position position="349"/>
    </location>
</feature>
<dbReference type="GO" id="GO:0004843">
    <property type="term" value="F:cysteine-type deubiquitinase activity"/>
    <property type="evidence" value="ECO:0007669"/>
    <property type="project" value="InterPro"/>
</dbReference>
<name>A0A381N1E3_9ZZZZ</name>
<feature type="non-terminal residue" evidence="3">
    <location>
        <position position="1"/>
    </location>
</feature>
<dbReference type="InterPro" id="IPR018200">
    <property type="entry name" value="USP_CS"/>
</dbReference>
<dbReference type="Pfam" id="PF00443">
    <property type="entry name" value="UCH"/>
    <property type="match status" value="1"/>
</dbReference>
<evidence type="ECO:0000259" key="2">
    <source>
        <dbReference type="PROSITE" id="PS50235"/>
    </source>
</evidence>
<dbReference type="InterPro" id="IPR050164">
    <property type="entry name" value="Peptidase_C19"/>
</dbReference>
<dbReference type="GO" id="GO:0005634">
    <property type="term" value="C:nucleus"/>
    <property type="evidence" value="ECO:0007669"/>
    <property type="project" value="TreeGrafter"/>
</dbReference>
<accession>A0A381N1E3</accession>
<dbReference type="Gene3D" id="3.90.70.10">
    <property type="entry name" value="Cysteine proteinases"/>
    <property type="match status" value="1"/>
</dbReference>
<dbReference type="PROSITE" id="PS00972">
    <property type="entry name" value="USP_1"/>
    <property type="match status" value="1"/>
</dbReference>
<evidence type="ECO:0000313" key="3">
    <source>
        <dbReference type="EMBL" id="SUZ48347.1"/>
    </source>
</evidence>
<dbReference type="InterPro" id="IPR038765">
    <property type="entry name" value="Papain-like_cys_pep_sf"/>
</dbReference>
<sequence length="349" mass="41612">MSEIFGILNLGNTCYINVNIQMILNCTDLNTKLLEKIDNVKPTELLYSYLCILKRLKEIKEEQKVEKENLENEEEKICIRKLRLTSFIEKFRRIFSQVSFNQQDCLEGLTFILDNIHNSLIQKGDDYSLIMNNVRYNNLIMNSCIKQFKNDIEKDHSLLFNLFYSYLSNSISCNNCNHTIHKIEKYKEISVDLEKNHDNNNLNKLFDKYFQPEKLEDYKCDQCKETNCYKKSQLLNTPKYLIVQLKRFLFQPDTMNYSKIMTPVEYPLYLDVDNYLIENNINKKLNNKNIYHLKTIINHLGSNFSGGHYTSFHEIQDKWFLADDEDIQQINNNNLFNKNHKQNAYILIY</sequence>
<dbReference type="SUPFAM" id="SSF54001">
    <property type="entry name" value="Cysteine proteinases"/>
    <property type="match status" value="1"/>
</dbReference>
<dbReference type="PROSITE" id="PS50235">
    <property type="entry name" value="USP_3"/>
    <property type="match status" value="1"/>
</dbReference>
<organism evidence="3">
    <name type="scientific">marine metagenome</name>
    <dbReference type="NCBI Taxonomy" id="408172"/>
    <lineage>
        <taxon>unclassified sequences</taxon>
        <taxon>metagenomes</taxon>
        <taxon>ecological metagenomes</taxon>
    </lineage>
</organism>
<dbReference type="GO" id="GO:0005829">
    <property type="term" value="C:cytosol"/>
    <property type="evidence" value="ECO:0007669"/>
    <property type="project" value="TreeGrafter"/>
</dbReference>
<proteinExistence type="predicted"/>
<feature type="coiled-coil region" evidence="1">
    <location>
        <begin position="53"/>
        <end position="80"/>
    </location>
</feature>
<dbReference type="GO" id="GO:0016579">
    <property type="term" value="P:protein deubiquitination"/>
    <property type="evidence" value="ECO:0007669"/>
    <property type="project" value="InterPro"/>
</dbReference>
<protein>
    <recommendedName>
        <fullName evidence="2">USP domain-containing protein</fullName>
    </recommendedName>
</protein>
<dbReference type="EMBL" id="UINC01000064">
    <property type="protein sequence ID" value="SUZ48347.1"/>
    <property type="molecule type" value="Genomic_DNA"/>
</dbReference>
<dbReference type="CDD" id="cd02257">
    <property type="entry name" value="Peptidase_C19"/>
    <property type="match status" value="1"/>
</dbReference>
<dbReference type="PANTHER" id="PTHR24006">
    <property type="entry name" value="UBIQUITIN CARBOXYL-TERMINAL HYDROLASE"/>
    <property type="match status" value="1"/>
</dbReference>
<dbReference type="InterPro" id="IPR028889">
    <property type="entry name" value="USP"/>
</dbReference>
<keyword evidence="1" id="KW-0175">Coiled coil</keyword>
<feature type="domain" description="USP" evidence="2">
    <location>
        <begin position="5"/>
        <end position="349"/>
    </location>
</feature>
<dbReference type="AlphaFoldDB" id="A0A381N1E3"/>